<evidence type="ECO:0000313" key="4">
    <source>
        <dbReference type="Proteomes" id="UP000646827"/>
    </source>
</evidence>
<gene>
    <name evidence="3" type="ORF">INT45_009607</name>
</gene>
<reference evidence="3 4" key="1">
    <citation type="submission" date="2020-12" db="EMBL/GenBank/DDBJ databases">
        <title>Metabolic potential, ecology and presence of endohyphal bacteria is reflected in genomic diversity of Mucoromycotina.</title>
        <authorList>
            <person name="Muszewska A."/>
            <person name="Okrasinska A."/>
            <person name="Steczkiewicz K."/>
            <person name="Drgas O."/>
            <person name="Orlowska M."/>
            <person name="Perlinska-Lenart U."/>
            <person name="Aleksandrzak-Piekarczyk T."/>
            <person name="Szatraj K."/>
            <person name="Zielenkiewicz U."/>
            <person name="Pilsyk S."/>
            <person name="Malc E."/>
            <person name="Mieczkowski P."/>
            <person name="Kruszewska J.S."/>
            <person name="Biernat P."/>
            <person name="Pawlowska J."/>
        </authorList>
    </citation>
    <scope>NUCLEOTIDE SEQUENCE [LARGE SCALE GENOMIC DNA]</scope>
    <source>
        <strain evidence="3 4">CBS 142.35</strain>
    </source>
</reference>
<organism evidence="3 4">
    <name type="scientific">Circinella minor</name>
    <dbReference type="NCBI Taxonomy" id="1195481"/>
    <lineage>
        <taxon>Eukaryota</taxon>
        <taxon>Fungi</taxon>
        <taxon>Fungi incertae sedis</taxon>
        <taxon>Mucoromycota</taxon>
        <taxon>Mucoromycotina</taxon>
        <taxon>Mucoromycetes</taxon>
        <taxon>Mucorales</taxon>
        <taxon>Lichtheimiaceae</taxon>
        <taxon>Circinella</taxon>
    </lineage>
</organism>
<feature type="chain" id="PRO_5034107244" evidence="2">
    <location>
        <begin position="22"/>
        <end position="228"/>
    </location>
</feature>
<keyword evidence="2" id="KW-0732">Signal</keyword>
<comment type="caution">
    <text evidence="3">The sequence shown here is derived from an EMBL/GenBank/DDBJ whole genome shotgun (WGS) entry which is preliminary data.</text>
</comment>
<keyword evidence="4" id="KW-1185">Reference proteome</keyword>
<protein>
    <submittedName>
        <fullName evidence="3">Uncharacterized protein</fullName>
    </submittedName>
</protein>
<sequence>MMRTALLFWLTFALAIFDVNAVLDSQGTQGAIIKLVPQIKTNPSAVEEVNQIDTGNKNKSSNSKNHQNQQTRKHENKMQLEMNDQHPVVKVLRTAHRFGSNPATLGVAKRRFMRRNAKTTPAQQPNPIMDLASTNLLVVDSSRQISADPSQKSKKGAEPQPEITNKLLDTQAVKLGDPNDAQQTIKQGGKPAVVELGLGSDTLITATPPGNVPGPVKLSPPPKKQPGA</sequence>
<dbReference type="Proteomes" id="UP000646827">
    <property type="component" value="Unassembled WGS sequence"/>
</dbReference>
<evidence type="ECO:0000313" key="3">
    <source>
        <dbReference type="EMBL" id="KAG2224021.1"/>
    </source>
</evidence>
<proteinExistence type="predicted"/>
<name>A0A8H7S7D6_9FUNG</name>
<feature type="compositionally biased region" description="Pro residues" evidence="1">
    <location>
        <begin position="218"/>
        <end position="228"/>
    </location>
</feature>
<feature type="signal peptide" evidence="2">
    <location>
        <begin position="1"/>
        <end position="21"/>
    </location>
</feature>
<evidence type="ECO:0000256" key="1">
    <source>
        <dbReference type="SAM" id="MobiDB-lite"/>
    </source>
</evidence>
<feature type="compositionally biased region" description="Low complexity" evidence="1">
    <location>
        <begin position="57"/>
        <end position="70"/>
    </location>
</feature>
<accession>A0A8H7S7D6</accession>
<dbReference type="AlphaFoldDB" id="A0A8H7S7D6"/>
<feature type="region of interest" description="Disordered" evidence="1">
    <location>
        <begin position="200"/>
        <end position="228"/>
    </location>
</feature>
<feature type="region of interest" description="Disordered" evidence="1">
    <location>
        <begin position="53"/>
        <end position="75"/>
    </location>
</feature>
<dbReference type="OrthoDB" id="10395932at2759"/>
<evidence type="ECO:0000256" key="2">
    <source>
        <dbReference type="SAM" id="SignalP"/>
    </source>
</evidence>
<dbReference type="EMBL" id="JAEPRB010000050">
    <property type="protein sequence ID" value="KAG2224021.1"/>
    <property type="molecule type" value="Genomic_DNA"/>
</dbReference>